<gene>
    <name evidence="2" type="ORF">GA0074692_0312</name>
</gene>
<keyword evidence="3" id="KW-1185">Reference proteome</keyword>
<organism evidence="2 3">
    <name type="scientific">Micromonospora pallida</name>
    <dbReference type="NCBI Taxonomy" id="145854"/>
    <lineage>
        <taxon>Bacteria</taxon>
        <taxon>Bacillati</taxon>
        <taxon>Actinomycetota</taxon>
        <taxon>Actinomycetes</taxon>
        <taxon>Micromonosporales</taxon>
        <taxon>Micromonosporaceae</taxon>
        <taxon>Micromonospora</taxon>
    </lineage>
</organism>
<protein>
    <submittedName>
        <fullName evidence="2">Putative adhesin</fullName>
    </submittedName>
</protein>
<evidence type="ECO:0000313" key="2">
    <source>
        <dbReference type="EMBL" id="SCL18055.1"/>
    </source>
</evidence>
<feature type="domain" description="DUF4097" evidence="1">
    <location>
        <begin position="56"/>
        <end position="231"/>
    </location>
</feature>
<name>A0A1C6RLZ8_9ACTN</name>
<evidence type="ECO:0000259" key="1">
    <source>
        <dbReference type="Pfam" id="PF13349"/>
    </source>
</evidence>
<dbReference type="Proteomes" id="UP000198959">
    <property type="component" value="Unassembled WGS sequence"/>
</dbReference>
<reference evidence="3" key="1">
    <citation type="submission" date="2016-06" db="EMBL/GenBank/DDBJ databases">
        <authorList>
            <person name="Varghese N."/>
            <person name="Submissions Spin"/>
        </authorList>
    </citation>
    <scope>NUCLEOTIDE SEQUENCE [LARGE SCALE GENOMIC DNA]</scope>
    <source>
        <strain evidence="3">DSM 43817</strain>
    </source>
</reference>
<dbReference type="Pfam" id="PF13349">
    <property type="entry name" value="DUF4097"/>
    <property type="match status" value="1"/>
</dbReference>
<evidence type="ECO:0000313" key="3">
    <source>
        <dbReference type="Proteomes" id="UP000198959"/>
    </source>
</evidence>
<accession>A0A1C6RLZ8</accession>
<dbReference type="AlphaFoldDB" id="A0A1C6RLZ8"/>
<proteinExistence type="predicted"/>
<dbReference type="STRING" id="145854.GA0074692_0312"/>
<dbReference type="EMBL" id="FMHW01000002">
    <property type="protein sequence ID" value="SCL18055.1"/>
    <property type="molecule type" value="Genomic_DNA"/>
</dbReference>
<dbReference type="RefSeq" id="WP_091638707.1">
    <property type="nucleotide sequence ID" value="NZ_FMHW01000002.1"/>
</dbReference>
<sequence length="281" mass="28830">MPTFDTPTPVTATVDLAAGHVLITATDRTDTVVEVRASRADAESDVRAAEQTRVEYLDGQLLVRAPRPRGLGMFGRAGSVDVTIALPTGATLRGTASAGTFHGTGQLGSCRIRTGCGDIQLEWTADLELDTAAGDVLVDRVGGVARVNTGSGKVRLGAVDGDAVIKNSNGDNLLGSVDGELRVSSANGDIVVDRAGGTVTATTANGDVRIGEVSTGAVSARTGRGGIDIGVRDGTTARLDLRTGHGNVANHLEACDPPEQPAATVQLTAHTTFGDIVVRRR</sequence>
<dbReference type="InterPro" id="IPR025164">
    <property type="entry name" value="Toastrack_DUF4097"/>
</dbReference>
<dbReference type="OrthoDB" id="3252095at2"/>